<gene>
    <name evidence="1" type="ORF">G7Z17_g1398</name>
</gene>
<accession>A0A9P5HLN6</accession>
<reference evidence="1" key="1">
    <citation type="submission" date="2020-03" db="EMBL/GenBank/DDBJ databases">
        <title>Draft Genome Sequence of Cylindrodendrum hubeiense.</title>
        <authorList>
            <person name="Buettner E."/>
            <person name="Kellner H."/>
        </authorList>
    </citation>
    <scope>NUCLEOTIDE SEQUENCE</scope>
    <source>
        <strain evidence="1">IHI 201604</strain>
    </source>
</reference>
<dbReference type="Proteomes" id="UP000722485">
    <property type="component" value="Unassembled WGS sequence"/>
</dbReference>
<comment type="caution">
    <text evidence="1">The sequence shown here is derived from an EMBL/GenBank/DDBJ whole genome shotgun (WGS) entry which is preliminary data.</text>
</comment>
<dbReference type="EMBL" id="JAANBB010000012">
    <property type="protein sequence ID" value="KAF7556468.1"/>
    <property type="molecule type" value="Genomic_DNA"/>
</dbReference>
<sequence length="231" mass="25783">MDRRENNKPLLREDLKPALQAKPSTLQRRIYDNGWETSHGTAANDSHAAEVEKSSIHLEKVVLDTVKAEMVSFKTPELKLSLDAMPADDKNAYGERFREQPWKTLLDKVECAFGSDFGSSLTFPMIKKASNKIESQKQLSSITQKICGLVKNIPEVMENPAMSSQQALGDLGASIDRAVVQWALQRCSEEINSSGPNPESENMLRTIEMARDRYASLLDSEVGSVHYALKQ</sequence>
<name>A0A9P5HLN6_9HYPO</name>
<evidence type="ECO:0000313" key="2">
    <source>
        <dbReference type="Proteomes" id="UP000722485"/>
    </source>
</evidence>
<dbReference type="AlphaFoldDB" id="A0A9P5HLN6"/>
<protein>
    <submittedName>
        <fullName evidence="1">Uncharacterized protein</fullName>
    </submittedName>
</protein>
<dbReference type="OrthoDB" id="5152434at2759"/>
<organism evidence="1 2">
    <name type="scientific">Cylindrodendrum hubeiense</name>
    <dbReference type="NCBI Taxonomy" id="595255"/>
    <lineage>
        <taxon>Eukaryota</taxon>
        <taxon>Fungi</taxon>
        <taxon>Dikarya</taxon>
        <taxon>Ascomycota</taxon>
        <taxon>Pezizomycotina</taxon>
        <taxon>Sordariomycetes</taxon>
        <taxon>Hypocreomycetidae</taxon>
        <taxon>Hypocreales</taxon>
        <taxon>Nectriaceae</taxon>
        <taxon>Cylindrodendrum</taxon>
    </lineage>
</organism>
<keyword evidence="2" id="KW-1185">Reference proteome</keyword>
<evidence type="ECO:0000313" key="1">
    <source>
        <dbReference type="EMBL" id="KAF7556468.1"/>
    </source>
</evidence>
<proteinExistence type="predicted"/>